<protein>
    <submittedName>
        <fullName evidence="1">Uncharacterized protein</fullName>
    </submittedName>
</protein>
<gene>
    <name evidence="1" type="ORF">D3875_07860</name>
</gene>
<keyword evidence="2" id="KW-1185">Reference proteome</keyword>
<name>A0A418V639_9DEIO</name>
<comment type="caution">
    <text evidence="1">The sequence shown here is derived from an EMBL/GenBank/DDBJ whole genome shotgun (WGS) entry which is preliminary data.</text>
</comment>
<organism evidence="1 2">
    <name type="scientific">Deinococcus cavernae</name>
    <dbReference type="NCBI Taxonomy" id="2320857"/>
    <lineage>
        <taxon>Bacteria</taxon>
        <taxon>Thermotogati</taxon>
        <taxon>Deinococcota</taxon>
        <taxon>Deinococci</taxon>
        <taxon>Deinococcales</taxon>
        <taxon>Deinococcaceae</taxon>
        <taxon>Deinococcus</taxon>
    </lineage>
</organism>
<dbReference type="AlphaFoldDB" id="A0A418V639"/>
<evidence type="ECO:0000313" key="1">
    <source>
        <dbReference type="EMBL" id="RJF71495.1"/>
    </source>
</evidence>
<accession>A0A418V639</accession>
<dbReference type="Proteomes" id="UP000286287">
    <property type="component" value="Unassembled WGS sequence"/>
</dbReference>
<evidence type="ECO:0000313" key="2">
    <source>
        <dbReference type="Proteomes" id="UP000286287"/>
    </source>
</evidence>
<reference evidence="1 2" key="1">
    <citation type="submission" date="2018-09" db="EMBL/GenBank/DDBJ databases">
        <authorList>
            <person name="Zhu H."/>
        </authorList>
    </citation>
    <scope>NUCLEOTIDE SEQUENCE [LARGE SCALE GENOMIC DNA]</scope>
    <source>
        <strain evidence="1 2">K2S05-167</strain>
    </source>
</reference>
<sequence>MRWINMQDNTRRRGFRPAALERNSLFQRLEPWSFARLLEQEAEWLLQKAFPVWAEYGDPLTRLIWLRMCHSLLIETGATLEDSWKLMNPEGEAHLFCRYMPDGLRAVVGLTGGRGGRQVQVHLAELVYFELRRQRSRQDSTGDKPFTFMDVMREEYVHTPDVERQDTTAEGLTQTAAAIASSWKPSLREQLSAEETWRLPMPRTTS</sequence>
<dbReference type="EMBL" id="QYUJ01000014">
    <property type="protein sequence ID" value="RJF71495.1"/>
    <property type="molecule type" value="Genomic_DNA"/>
</dbReference>
<proteinExistence type="predicted"/>